<dbReference type="GO" id="GO:0003949">
    <property type="term" value="F:1-(5-phosphoribosyl)-5-[(5-phosphoribosylamino)methylideneamino]imidazole-4-carboxamide isomerase activity"/>
    <property type="evidence" value="ECO:0007669"/>
    <property type="project" value="InterPro"/>
</dbReference>
<dbReference type="RefSeq" id="WP_011695538.1">
    <property type="nucleotide sequence ID" value="NC_008553.1"/>
</dbReference>
<evidence type="ECO:0000256" key="1">
    <source>
        <dbReference type="ARBA" id="ARBA00009667"/>
    </source>
</evidence>
<dbReference type="HOGENOM" id="CLU_048577_2_0_2"/>
<keyword evidence="4" id="KW-1185">Reference proteome</keyword>
<organism evidence="3 4">
    <name type="scientific">Methanothrix thermoacetophila (strain DSM 6194 / JCM 14653 / NBRC 101360 / PT)</name>
    <name type="common">Methanosaeta thermophila</name>
    <dbReference type="NCBI Taxonomy" id="349307"/>
    <lineage>
        <taxon>Archaea</taxon>
        <taxon>Methanobacteriati</taxon>
        <taxon>Methanobacteriota</taxon>
        <taxon>Stenosarchaea group</taxon>
        <taxon>Methanomicrobia</taxon>
        <taxon>Methanotrichales</taxon>
        <taxon>Methanotrichaceae</taxon>
        <taxon>Methanothrix</taxon>
    </lineage>
</organism>
<dbReference type="InterPro" id="IPR011060">
    <property type="entry name" value="RibuloseP-bd_barrel"/>
</dbReference>
<dbReference type="Pfam" id="PF00977">
    <property type="entry name" value="His_biosynth"/>
    <property type="match status" value="1"/>
</dbReference>
<dbReference type="GO" id="GO:0000162">
    <property type="term" value="P:L-tryptophan biosynthetic process"/>
    <property type="evidence" value="ECO:0007669"/>
    <property type="project" value="TreeGrafter"/>
</dbReference>
<proteinExistence type="inferred from homology"/>
<dbReference type="KEGG" id="mtp:Mthe_0347"/>
<dbReference type="GeneID" id="4462470"/>
<accession>A0B616</accession>
<dbReference type="Gene3D" id="3.20.20.70">
    <property type="entry name" value="Aldolase class I"/>
    <property type="match status" value="1"/>
</dbReference>
<dbReference type="InterPro" id="IPR044524">
    <property type="entry name" value="Isoase_HisA-like"/>
</dbReference>
<dbReference type="InterPro" id="IPR013785">
    <property type="entry name" value="Aldolase_TIM"/>
</dbReference>
<dbReference type="PANTHER" id="PTHR43090">
    <property type="entry name" value="1-(5-PHOSPHORIBOSYL)-5-[(5-PHOSPHORIBOSYLAMINO)METHYLIDENEAMINO] IMIDAZOLE-4-CARBOXAMIDE ISOMERASE"/>
    <property type="match status" value="1"/>
</dbReference>
<sequence>MRCIFVMDIYNSKVVHAVRGERSRYRSINTFSRVVSTPDPIEIIEILAPKEVYVADLNRLSGSGDNLKTIERISSKAITMADIGISTLSDLSLLPEPTTPVLGTETASLDLISDASDLRDIVVSIDMKHRKVISHSGLLDPLELIKEMNDLDLLGIILLELDRVGTSAGVDIEFLSSAVASSDHPVLVGGGVRGLSDVHALEEIGVHGVLVATAVHSRAMPIEMIQL</sequence>
<dbReference type="InterPro" id="IPR006062">
    <property type="entry name" value="His_biosynth"/>
</dbReference>
<dbReference type="OrthoDB" id="146815at2157"/>
<keyword evidence="2" id="KW-0028">Amino-acid biosynthesis</keyword>
<evidence type="ECO:0000313" key="4">
    <source>
        <dbReference type="Proteomes" id="UP000000674"/>
    </source>
</evidence>
<name>A0B616_METTP</name>
<dbReference type="AlphaFoldDB" id="A0B616"/>
<keyword evidence="2" id="KW-0368">Histidine biosynthesis</keyword>
<comment type="similarity">
    <text evidence="1 2">Belongs to the HisA/HisF family.</text>
</comment>
<reference evidence="3 4" key="1">
    <citation type="submission" date="2006-10" db="EMBL/GenBank/DDBJ databases">
        <title>Complete sequence of Methanosaeta thermophila PT.</title>
        <authorList>
            <consortium name="US DOE Joint Genome Institute"/>
            <person name="Copeland A."/>
            <person name="Lucas S."/>
            <person name="Lapidus A."/>
            <person name="Barry K."/>
            <person name="Detter J.C."/>
            <person name="Glavina del Rio T."/>
            <person name="Hammon N."/>
            <person name="Israni S."/>
            <person name="Pitluck S."/>
            <person name="Chain P."/>
            <person name="Malfatti S."/>
            <person name="Shin M."/>
            <person name="Vergez L."/>
            <person name="Schmutz J."/>
            <person name="Larimer F."/>
            <person name="Land M."/>
            <person name="Hauser L."/>
            <person name="Kyrpides N."/>
            <person name="Kim E."/>
            <person name="Smith K.S."/>
            <person name="Ingram-Smith C."/>
            <person name="Richardson P."/>
        </authorList>
    </citation>
    <scope>NUCLEOTIDE SEQUENCE [LARGE SCALE GENOMIC DNA]</scope>
    <source>
        <strain evidence="4">DSM 6194 / JCM 14653 / NBRC 101360 / PT</strain>
    </source>
</reference>
<dbReference type="Proteomes" id="UP000000674">
    <property type="component" value="Chromosome"/>
</dbReference>
<gene>
    <name evidence="3" type="ordered locus">Mthe_0347</name>
</gene>
<dbReference type="CDD" id="cd04723">
    <property type="entry name" value="HisA_HisF"/>
    <property type="match status" value="1"/>
</dbReference>
<dbReference type="PANTHER" id="PTHR43090:SF2">
    <property type="entry name" value="1-(5-PHOSPHORIBOSYL)-5-[(5-PHOSPHORIBOSYLAMINO)METHYLIDENEAMINO] IMIDAZOLE-4-CARBOXAMIDE ISOMERASE"/>
    <property type="match status" value="1"/>
</dbReference>
<evidence type="ECO:0000313" key="3">
    <source>
        <dbReference type="EMBL" id="ABK14140.1"/>
    </source>
</evidence>
<dbReference type="STRING" id="349307.Mthe_0347"/>
<dbReference type="SUPFAM" id="SSF51366">
    <property type="entry name" value="Ribulose-phoshate binding barrel"/>
    <property type="match status" value="1"/>
</dbReference>
<protein>
    <submittedName>
        <fullName evidence="3">Histidine biosynthesis</fullName>
    </submittedName>
</protein>
<dbReference type="GO" id="GO:0000105">
    <property type="term" value="P:L-histidine biosynthetic process"/>
    <property type="evidence" value="ECO:0007669"/>
    <property type="project" value="UniProtKB-KW"/>
</dbReference>
<evidence type="ECO:0000256" key="2">
    <source>
        <dbReference type="RuleBase" id="RU003657"/>
    </source>
</evidence>
<dbReference type="EMBL" id="CP000477">
    <property type="protein sequence ID" value="ABK14140.1"/>
    <property type="molecule type" value="Genomic_DNA"/>
</dbReference>
<dbReference type="GO" id="GO:0005737">
    <property type="term" value="C:cytoplasm"/>
    <property type="evidence" value="ECO:0007669"/>
    <property type="project" value="TreeGrafter"/>
</dbReference>